<gene>
    <name evidence="1" type="ORF">PENSUB_1345</name>
</gene>
<dbReference type="Proteomes" id="UP000186955">
    <property type="component" value="Unassembled WGS sequence"/>
</dbReference>
<sequence>MRRKDAIAFVDDYTRWTVGLSAEANTITLQQKVILRALEWAARSGAAFEAEKTSFIHFTRNQRLREPPAIPLYVDGAALTLAPVVKILGVLLDQDLRFESHIGKAASKGMKAVLARRHLRVLPPSVARQLFISTVASKIDYAASVWCPARKDTVIPPGIGRLFEPVADHGSSNIRSNTNYGSRDWQRLGLTRPTYDYVPGS</sequence>
<organism evidence="1 2">
    <name type="scientific">Penicillium subrubescens</name>
    <dbReference type="NCBI Taxonomy" id="1316194"/>
    <lineage>
        <taxon>Eukaryota</taxon>
        <taxon>Fungi</taxon>
        <taxon>Dikarya</taxon>
        <taxon>Ascomycota</taxon>
        <taxon>Pezizomycotina</taxon>
        <taxon>Eurotiomycetes</taxon>
        <taxon>Eurotiomycetidae</taxon>
        <taxon>Eurotiales</taxon>
        <taxon>Aspergillaceae</taxon>
        <taxon>Penicillium</taxon>
    </lineage>
</organism>
<dbReference type="PANTHER" id="PTHR33481:SF1">
    <property type="entry name" value="ENDONUCLEASE_EXONUCLEASE_PHOSPHATASE DOMAIN-CONTAINING PROTEIN-RELATED"/>
    <property type="match status" value="1"/>
</dbReference>
<name>A0A1Q5UKI9_9EURO</name>
<reference evidence="1 2" key="1">
    <citation type="submission" date="2016-10" db="EMBL/GenBank/DDBJ databases">
        <title>Genome sequence of the ascomycete fungus Penicillium subrubescens.</title>
        <authorList>
            <person name="De Vries R.P."/>
            <person name="Peng M."/>
            <person name="Dilokpimol A."/>
            <person name="Hilden K."/>
            <person name="Makela M.R."/>
            <person name="Grigoriev I."/>
            <person name="Riley R."/>
            <person name="Granchi Z."/>
        </authorList>
    </citation>
    <scope>NUCLEOTIDE SEQUENCE [LARGE SCALE GENOMIC DNA]</scope>
    <source>
        <strain evidence="1 2">CBS 132785</strain>
    </source>
</reference>
<protein>
    <recommendedName>
        <fullName evidence="3">Reverse transcriptase domain-containing protein</fullName>
    </recommendedName>
</protein>
<evidence type="ECO:0008006" key="3">
    <source>
        <dbReference type="Google" id="ProtNLM"/>
    </source>
</evidence>
<comment type="caution">
    <text evidence="1">The sequence shown here is derived from an EMBL/GenBank/DDBJ whole genome shotgun (WGS) entry which is preliminary data.</text>
</comment>
<evidence type="ECO:0000313" key="1">
    <source>
        <dbReference type="EMBL" id="OKP12963.1"/>
    </source>
</evidence>
<accession>A0A1Q5UKI9</accession>
<dbReference type="AlphaFoldDB" id="A0A1Q5UKI9"/>
<dbReference type="EMBL" id="MNBE01000165">
    <property type="protein sequence ID" value="OKP12963.1"/>
    <property type="molecule type" value="Genomic_DNA"/>
</dbReference>
<dbReference type="STRING" id="1316194.A0A1Q5UKI9"/>
<dbReference type="PANTHER" id="PTHR33481">
    <property type="entry name" value="REVERSE TRANSCRIPTASE"/>
    <property type="match status" value="1"/>
</dbReference>
<proteinExistence type="predicted"/>
<keyword evidence="2" id="KW-1185">Reference proteome</keyword>
<evidence type="ECO:0000313" key="2">
    <source>
        <dbReference type="Proteomes" id="UP000186955"/>
    </source>
</evidence>